<protein>
    <submittedName>
        <fullName evidence="2">Uncharacterized protein</fullName>
    </submittedName>
</protein>
<feature type="transmembrane region" description="Helical" evidence="1">
    <location>
        <begin position="134"/>
        <end position="156"/>
    </location>
</feature>
<gene>
    <name evidence="2" type="ORF">Fcan01_16893</name>
</gene>
<evidence type="ECO:0000313" key="2">
    <source>
        <dbReference type="EMBL" id="OXA47739.1"/>
    </source>
</evidence>
<feature type="transmembrane region" description="Helical" evidence="1">
    <location>
        <begin position="108"/>
        <end position="128"/>
    </location>
</feature>
<accession>A0A226DRA6</accession>
<name>A0A226DRA6_FOLCA</name>
<keyword evidence="3" id="KW-1185">Reference proteome</keyword>
<evidence type="ECO:0000256" key="1">
    <source>
        <dbReference type="SAM" id="Phobius"/>
    </source>
</evidence>
<dbReference type="EMBL" id="LNIX01000012">
    <property type="protein sequence ID" value="OXA47739.1"/>
    <property type="molecule type" value="Genomic_DNA"/>
</dbReference>
<keyword evidence="1" id="KW-0812">Transmembrane</keyword>
<evidence type="ECO:0000313" key="3">
    <source>
        <dbReference type="Proteomes" id="UP000198287"/>
    </source>
</evidence>
<feature type="transmembrane region" description="Helical" evidence="1">
    <location>
        <begin position="44"/>
        <end position="68"/>
    </location>
</feature>
<feature type="transmembrane region" description="Helical" evidence="1">
    <location>
        <begin position="21"/>
        <end position="38"/>
    </location>
</feature>
<keyword evidence="1" id="KW-0472">Membrane</keyword>
<sequence length="229" mass="25765">MGLKLKFNLLNLANFTVQLKFLVTVIEAVIVTTGAFALEDGFLSYFIVNCLAFSVTGLLFIASAFDLLKTQEDMRQFVSRIYIFTHFEKKCVGYYLFICKYDARFHKAVAVLLIFSGFIGIIFPSYRWGENFRICAYILGFVLAAPLNFLISWQSAGYHSTEQLRRSGTNFYCYCGCRDDPGDHDLDEVLTPAPPRYSESGFPSRGKYNDSGPIVPLPASHSVGANQFV</sequence>
<reference evidence="2 3" key="1">
    <citation type="submission" date="2015-12" db="EMBL/GenBank/DDBJ databases">
        <title>The genome of Folsomia candida.</title>
        <authorList>
            <person name="Faddeeva A."/>
            <person name="Derks M.F."/>
            <person name="Anvar Y."/>
            <person name="Smit S."/>
            <person name="Van Straalen N."/>
            <person name="Roelofs D."/>
        </authorList>
    </citation>
    <scope>NUCLEOTIDE SEQUENCE [LARGE SCALE GENOMIC DNA]</scope>
    <source>
        <strain evidence="2 3">VU population</strain>
        <tissue evidence="2">Whole body</tissue>
    </source>
</reference>
<comment type="caution">
    <text evidence="2">The sequence shown here is derived from an EMBL/GenBank/DDBJ whole genome shotgun (WGS) entry which is preliminary data.</text>
</comment>
<dbReference type="AlphaFoldDB" id="A0A226DRA6"/>
<proteinExistence type="predicted"/>
<organism evidence="2 3">
    <name type="scientific">Folsomia candida</name>
    <name type="common">Springtail</name>
    <dbReference type="NCBI Taxonomy" id="158441"/>
    <lineage>
        <taxon>Eukaryota</taxon>
        <taxon>Metazoa</taxon>
        <taxon>Ecdysozoa</taxon>
        <taxon>Arthropoda</taxon>
        <taxon>Hexapoda</taxon>
        <taxon>Collembola</taxon>
        <taxon>Entomobryomorpha</taxon>
        <taxon>Isotomoidea</taxon>
        <taxon>Isotomidae</taxon>
        <taxon>Proisotominae</taxon>
        <taxon>Folsomia</taxon>
    </lineage>
</organism>
<keyword evidence="1" id="KW-1133">Transmembrane helix</keyword>
<dbReference type="Proteomes" id="UP000198287">
    <property type="component" value="Unassembled WGS sequence"/>
</dbReference>